<dbReference type="PANTHER" id="PTHR43806:SF66">
    <property type="entry name" value="SERIN ENDOPEPTIDASE"/>
    <property type="match status" value="1"/>
</dbReference>
<comment type="caution">
    <text evidence="8">Lacks conserved residue(s) required for the propagation of feature annotation.</text>
</comment>
<feature type="chain" id="PRO_5020452430" evidence="9">
    <location>
        <begin position="31"/>
        <end position="866"/>
    </location>
</feature>
<dbReference type="SUPFAM" id="SSF52743">
    <property type="entry name" value="Subtilisin-like"/>
    <property type="match status" value="1"/>
</dbReference>
<dbReference type="Gene3D" id="3.50.30.30">
    <property type="match status" value="1"/>
</dbReference>
<dbReference type="InterPro" id="IPR050131">
    <property type="entry name" value="Peptidase_S8_subtilisin-like"/>
</dbReference>
<dbReference type="InterPro" id="IPR023827">
    <property type="entry name" value="Peptidase_S8_Asp-AS"/>
</dbReference>
<comment type="similarity">
    <text evidence="1 8">Belongs to the peptidase S8 family.</text>
</comment>
<evidence type="ECO:0000256" key="2">
    <source>
        <dbReference type="ARBA" id="ARBA00022512"/>
    </source>
</evidence>
<feature type="domain" description="C5a peptidase/Subtilisin-like protease SBT2-like Fn3-like" evidence="12">
    <location>
        <begin position="580"/>
        <end position="690"/>
    </location>
</feature>
<gene>
    <name evidence="13" type="ORF">K435DRAFT_839955</name>
</gene>
<dbReference type="GO" id="GO:0016020">
    <property type="term" value="C:membrane"/>
    <property type="evidence" value="ECO:0007669"/>
    <property type="project" value="InterPro"/>
</dbReference>
<dbReference type="InterPro" id="IPR034187">
    <property type="entry name" value="Peptidases_S8_5"/>
</dbReference>
<keyword evidence="7" id="KW-0720">Serine protease</keyword>
<evidence type="ECO:0000313" key="13">
    <source>
        <dbReference type="EMBL" id="THU94154.1"/>
    </source>
</evidence>
<dbReference type="SUPFAM" id="SSF52025">
    <property type="entry name" value="PA domain"/>
    <property type="match status" value="1"/>
</dbReference>
<dbReference type="Pfam" id="PF06280">
    <property type="entry name" value="fn3_5"/>
    <property type="match status" value="1"/>
</dbReference>
<dbReference type="CDD" id="cd07489">
    <property type="entry name" value="Peptidases_S8_5"/>
    <property type="match status" value="1"/>
</dbReference>
<dbReference type="Pfam" id="PF00082">
    <property type="entry name" value="Peptidase_S8"/>
    <property type="match status" value="1"/>
</dbReference>
<reference evidence="13 14" key="1">
    <citation type="journal article" date="2019" name="Nat. Ecol. Evol.">
        <title>Megaphylogeny resolves global patterns of mushroom evolution.</title>
        <authorList>
            <person name="Varga T."/>
            <person name="Krizsan K."/>
            <person name="Foldi C."/>
            <person name="Dima B."/>
            <person name="Sanchez-Garcia M."/>
            <person name="Sanchez-Ramirez S."/>
            <person name="Szollosi G.J."/>
            <person name="Szarkandi J.G."/>
            <person name="Papp V."/>
            <person name="Albert L."/>
            <person name="Andreopoulos W."/>
            <person name="Angelini C."/>
            <person name="Antonin V."/>
            <person name="Barry K.W."/>
            <person name="Bougher N.L."/>
            <person name="Buchanan P."/>
            <person name="Buyck B."/>
            <person name="Bense V."/>
            <person name="Catcheside P."/>
            <person name="Chovatia M."/>
            <person name="Cooper J."/>
            <person name="Damon W."/>
            <person name="Desjardin D."/>
            <person name="Finy P."/>
            <person name="Geml J."/>
            <person name="Haridas S."/>
            <person name="Hughes K."/>
            <person name="Justo A."/>
            <person name="Karasinski D."/>
            <person name="Kautmanova I."/>
            <person name="Kiss B."/>
            <person name="Kocsube S."/>
            <person name="Kotiranta H."/>
            <person name="LaButti K.M."/>
            <person name="Lechner B.E."/>
            <person name="Liimatainen K."/>
            <person name="Lipzen A."/>
            <person name="Lukacs Z."/>
            <person name="Mihaltcheva S."/>
            <person name="Morgado L.N."/>
            <person name="Niskanen T."/>
            <person name="Noordeloos M.E."/>
            <person name="Ohm R.A."/>
            <person name="Ortiz-Santana B."/>
            <person name="Ovrebo C."/>
            <person name="Racz N."/>
            <person name="Riley R."/>
            <person name="Savchenko A."/>
            <person name="Shiryaev A."/>
            <person name="Soop K."/>
            <person name="Spirin V."/>
            <person name="Szebenyi C."/>
            <person name="Tomsovsky M."/>
            <person name="Tulloss R.E."/>
            <person name="Uehling J."/>
            <person name="Grigoriev I.V."/>
            <person name="Vagvolgyi C."/>
            <person name="Papp T."/>
            <person name="Martin F.M."/>
            <person name="Miettinen O."/>
            <person name="Hibbett D.S."/>
            <person name="Nagy L.G."/>
        </authorList>
    </citation>
    <scope>NUCLEOTIDE SEQUENCE [LARGE SCALE GENOMIC DNA]</scope>
    <source>
        <strain evidence="13 14">CBS 962.96</strain>
    </source>
</reference>
<name>A0A4S8LWX7_DENBC</name>
<accession>A0A4S8LWX7</accession>
<dbReference type="GO" id="GO:0005615">
    <property type="term" value="C:extracellular space"/>
    <property type="evidence" value="ECO:0007669"/>
    <property type="project" value="TreeGrafter"/>
</dbReference>
<evidence type="ECO:0000256" key="9">
    <source>
        <dbReference type="SAM" id="SignalP"/>
    </source>
</evidence>
<keyword evidence="14" id="KW-1185">Reference proteome</keyword>
<dbReference type="PROSITE" id="PS51892">
    <property type="entry name" value="SUBTILASE"/>
    <property type="match status" value="1"/>
</dbReference>
<evidence type="ECO:0000256" key="3">
    <source>
        <dbReference type="ARBA" id="ARBA00022525"/>
    </source>
</evidence>
<evidence type="ECO:0000259" key="10">
    <source>
        <dbReference type="Pfam" id="PF00082"/>
    </source>
</evidence>
<dbReference type="InterPro" id="IPR003137">
    <property type="entry name" value="PA_domain"/>
</dbReference>
<dbReference type="EMBL" id="ML179230">
    <property type="protein sequence ID" value="THU94154.1"/>
    <property type="molecule type" value="Genomic_DNA"/>
</dbReference>
<feature type="domain" description="Peptidase S8/S53" evidence="10">
    <location>
        <begin position="139"/>
        <end position="559"/>
    </location>
</feature>
<proteinExistence type="inferred from homology"/>
<feature type="domain" description="PA" evidence="11">
    <location>
        <begin position="355"/>
        <end position="409"/>
    </location>
</feature>
<evidence type="ECO:0000256" key="8">
    <source>
        <dbReference type="PROSITE-ProRule" id="PRU01240"/>
    </source>
</evidence>
<evidence type="ECO:0000256" key="5">
    <source>
        <dbReference type="ARBA" id="ARBA00022729"/>
    </source>
</evidence>
<dbReference type="InterPro" id="IPR015500">
    <property type="entry name" value="Peptidase_S8_subtilisin-rel"/>
</dbReference>
<dbReference type="PRINTS" id="PR00723">
    <property type="entry name" value="SUBTILISIN"/>
</dbReference>
<dbReference type="OrthoDB" id="206201at2759"/>
<dbReference type="InterPro" id="IPR000209">
    <property type="entry name" value="Peptidase_S8/S53_dom"/>
</dbReference>
<organism evidence="13 14">
    <name type="scientific">Dendrothele bispora (strain CBS 962.96)</name>
    <dbReference type="NCBI Taxonomy" id="1314807"/>
    <lineage>
        <taxon>Eukaryota</taxon>
        <taxon>Fungi</taxon>
        <taxon>Dikarya</taxon>
        <taxon>Basidiomycota</taxon>
        <taxon>Agaricomycotina</taxon>
        <taxon>Agaricomycetes</taxon>
        <taxon>Agaricomycetidae</taxon>
        <taxon>Agaricales</taxon>
        <taxon>Agaricales incertae sedis</taxon>
        <taxon>Dendrothele</taxon>
    </lineage>
</organism>
<evidence type="ECO:0000259" key="11">
    <source>
        <dbReference type="Pfam" id="PF02225"/>
    </source>
</evidence>
<keyword evidence="3" id="KW-0964">Secreted</keyword>
<dbReference type="PANTHER" id="PTHR43806">
    <property type="entry name" value="PEPTIDASE S8"/>
    <property type="match status" value="1"/>
</dbReference>
<keyword evidence="4 13" id="KW-0645">Protease</keyword>
<dbReference type="Proteomes" id="UP000297245">
    <property type="component" value="Unassembled WGS sequence"/>
</dbReference>
<evidence type="ECO:0000256" key="1">
    <source>
        <dbReference type="ARBA" id="ARBA00011073"/>
    </source>
</evidence>
<evidence type="ECO:0000256" key="6">
    <source>
        <dbReference type="ARBA" id="ARBA00022801"/>
    </source>
</evidence>
<dbReference type="CDD" id="cd02124">
    <property type="entry name" value="PA_PoS1_like"/>
    <property type="match status" value="1"/>
</dbReference>
<dbReference type="Gene3D" id="3.40.50.200">
    <property type="entry name" value="Peptidase S8/S53 domain"/>
    <property type="match status" value="2"/>
</dbReference>
<keyword evidence="2" id="KW-0134">Cell wall</keyword>
<dbReference type="GO" id="GO:0006508">
    <property type="term" value="P:proteolysis"/>
    <property type="evidence" value="ECO:0007669"/>
    <property type="project" value="UniProtKB-KW"/>
</dbReference>
<dbReference type="GO" id="GO:0004252">
    <property type="term" value="F:serine-type endopeptidase activity"/>
    <property type="evidence" value="ECO:0007669"/>
    <property type="project" value="InterPro"/>
</dbReference>
<dbReference type="InterPro" id="IPR046450">
    <property type="entry name" value="PA_dom_sf"/>
</dbReference>
<dbReference type="InterPro" id="IPR036852">
    <property type="entry name" value="Peptidase_S8/S53_dom_sf"/>
</dbReference>
<keyword evidence="6" id="KW-0378">Hydrolase</keyword>
<dbReference type="InterPro" id="IPR010435">
    <property type="entry name" value="C5a/SBT2-like_Fn3"/>
</dbReference>
<feature type="signal peptide" evidence="9">
    <location>
        <begin position="1"/>
        <end position="30"/>
    </location>
</feature>
<dbReference type="AlphaFoldDB" id="A0A4S8LWX7"/>
<dbReference type="PROSITE" id="PS00136">
    <property type="entry name" value="SUBTILASE_ASP"/>
    <property type="match status" value="1"/>
</dbReference>
<evidence type="ECO:0000256" key="7">
    <source>
        <dbReference type="ARBA" id="ARBA00022825"/>
    </source>
</evidence>
<protein>
    <submittedName>
        <fullName evidence="13">Subtilisin-like protease</fullName>
    </submittedName>
</protein>
<evidence type="ECO:0000256" key="4">
    <source>
        <dbReference type="ARBA" id="ARBA00022670"/>
    </source>
</evidence>
<sequence>MASSSSTASRRSTFLVLFVFFSLCVSTASSTNLTGNRFIVEMDQSTIPQTSGARRSVGFDVHKEFNMDGVFVGASLTLENAKDIHALSNAQGVKAVRPALKVTRPNPITRPISGNFSLGVESTHVMTGVDKLHDQGLTGKGIKIGIIDTGVDYTHPALGGGFGPGFKIAGGYDFVGDAYDGEYKLFAPPSGTHVTGIVGADPSNPYNISGVAYNSTLSMYRIFGCAGDTTDDIIVEALLRGVDDGQDILSLSIGDSTDGWTEGTASVVVSRISSMGITVTVAAGNDGPSGAWYSSSPGNAVDAISVASVDNTMIFIHNATVQGAEHDPIPYYSLASFFFEGPMPIYATSNDTTVQDDACNALPDDTPDLSPYVVIVRRGTCDFPVKQANIMEKGAQAVLFYDNGTDFDFIDIGNNSASIIRAEDGEFLVKEFVAGTPIDLVFPQEPDGVTPWPTATGGLVSTFSSYGPSNDFFFKPSIAAPGGNIMSTFPVNMGSYIVASGTSMATPYLAGSLALLMQLKGHSIVGMDARTLFEATSKVIPTSKDDGAPLHTVTQQGAGLINVYDALYVTTSISPGELILNDTAHFREAHPITIQNNGDSARDYTVSHSPAATALTIDPDTGLPAPGPVPQSTAYANVSFSQTSFTLSPGEVHTITAQFTPPAGADPLSYPVYSGFIQISTGTEQLHVSYMGLAAALLDKQTLDNSSVVLTSNSQNSGQDVQARAVTDAHNYTFIGDDYPSMQFRQGLMFGTPLVRIDLVNSNFSLSTLPPTVSRRQDSGSAAAVPILGPVYQFTYLARNDNLTNPFYFVNFTAPLFSDGTQIPNGMYRYLMRTLRVTGNPNNEEDYDEYLSPAVGFNAPANATAA</sequence>
<evidence type="ECO:0000259" key="12">
    <source>
        <dbReference type="Pfam" id="PF06280"/>
    </source>
</evidence>
<keyword evidence="5 9" id="KW-0732">Signal</keyword>
<dbReference type="Pfam" id="PF02225">
    <property type="entry name" value="PA"/>
    <property type="match status" value="1"/>
</dbReference>
<evidence type="ECO:0000313" key="14">
    <source>
        <dbReference type="Proteomes" id="UP000297245"/>
    </source>
</evidence>